<dbReference type="InterPro" id="IPR012675">
    <property type="entry name" value="Beta-grasp_dom_sf"/>
</dbReference>
<proteinExistence type="predicted"/>
<dbReference type="Proteomes" id="UP000017081">
    <property type="component" value="Unassembled WGS sequence"/>
</dbReference>
<name>U7VBP3_9FUSO</name>
<gene>
    <name evidence="1" type="ORF">HMPREF0202_01534</name>
</gene>
<keyword evidence="2" id="KW-1185">Reference proteome</keyword>
<accession>U7VBP3</accession>
<comment type="caution">
    <text evidence="1">The sequence shown here is derived from an EMBL/GenBank/DDBJ whole genome shotgun (WGS) entry which is preliminary data.</text>
</comment>
<dbReference type="InterPro" id="IPR016155">
    <property type="entry name" value="Mopterin_synth/thiamin_S_b"/>
</dbReference>
<organism evidence="1 2">
    <name type="scientific">Cetobacterium somerae ATCC BAA-474</name>
    <dbReference type="NCBI Taxonomy" id="1319815"/>
    <lineage>
        <taxon>Bacteria</taxon>
        <taxon>Fusobacteriati</taxon>
        <taxon>Fusobacteriota</taxon>
        <taxon>Fusobacteriia</taxon>
        <taxon>Fusobacteriales</taxon>
        <taxon>Fusobacteriaceae</taxon>
        <taxon>Cetobacterium</taxon>
    </lineage>
</organism>
<dbReference type="HOGENOM" id="CLU_114601_5_3_0"/>
<sequence length="73" mass="8370">MLEIRFFATLRDNRENIIKIPFYQDITGVQLLKIFNISQDQVSIFLVNGFHRSLDIKLCDDDIISIFPPVGGG</sequence>
<dbReference type="EMBL" id="AXZF01000055">
    <property type="protein sequence ID" value="ERT68574.1"/>
    <property type="molecule type" value="Genomic_DNA"/>
</dbReference>
<evidence type="ECO:0008006" key="3">
    <source>
        <dbReference type="Google" id="ProtNLM"/>
    </source>
</evidence>
<dbReference type="SUPFAM" id="SSF54285">
    <property type="entry name" value="MoaD/ThiS"/>
    <property type="match status" value="1"/>
</dbReference>
<evidence type="ECO:0000313" key="2">
    <source>
        <dbReference type="Proteomes" id="UP000017081"/>
    </source>
</evidence>
<protein>
    <recommendedName>
        <fullName evidence="3">ThiS family protein</fullName>
    </recommendedName>
</protein>
<dbReference type="STRING" id="1319815.HMPREF0202_01534"/>
<reference evidence="1 2" key="1">
    <citation type="submission" date="2013-08" db="EMBL/GenBank/DDBJ databases">
        <authorList>
            <person name="Weinstock G."/>
            <person name="Sodergren E."/>
            <person name="Wylie T."/>
            <person name="Fulton L."/>
            <person name="Fulton R."/>
            <person name="Fronick C."/>
            <person name="O'Laughlin M."/>
            <person name="Godfrey J."/>
            <person name="Miner T."/>
            <person name="Herter B."/>
            <person name="Appelbaum E."/>
            <person name="Cordes M."/>
            <person name="Lek S."/>
            <person name="Wollam A."/>
            <person name="Pepin K.H."/>
            <person name="Palsikar V.B."/>
            <person name="Mitreva M."/>
            <person name="Wilson R.K."/>
        </authorList>
    </citation>
    <scope>NUCLEOTIDE SEQUENCE [LARGE SCALE GENOMIC DNA]</scope>
    <source>
        <strain evidence="1 2">ATCC BAA-474</strain>
    </source>
</reference>
<evidence type="ECO:0000313" key="1">
    <source>
        <dbReference type="EMBL" id="ERT68574.1"/>
    </source>
</evidence>
<dbReference type="RefSeq" id="WP_023051072.1">
    <property type="nucleotide sequence ID" value="NZ_CP173062.2"/>
</dbReference>
<dbReference type="Gene3D" id="3.10.20.30">
    <property type="match status" value="1"/>
</dbReference>
<dbReference type="AlphaFoldDB" id="U7VBP3"/>
<dbReference type="Pfam" id="PF02597">
    <property type="entry name" value="ThiS"/>
    <property type="match status" value="1"/>
</dbReference>
<dbReference type="InterPro" id="IPR003749">
    <property type="entry name" value="ThiS/MoaD-like"/>
</dbReference>